<dbReference type="Gene3D" id="1.25.10.10">
    <property type="entry name" value="Leucine-rich Repeat Variant"/>
    <property type="match status" value="2"/>
</dbReference>
<name>A0A812B8A5_ACAPH</name>
<feature type="compositionally biased region" description="Polar residues" evidence="1">
    <location>
        <begin position="219"/>
        <end position="242"/>
    </location>
</feature>
<sequence length="664" mass="73068">MYDTKKVNQWTEYSSTGISQSQTTDVCVFGKGYLEETPVDGKPAITKIKHQKRNSKDISAGTPLGTASLYGHGSVEARSGDITPGQDMIGVIGKGLNPADTNSNNQNSSSPTECFNIKSDIVGMSDGVHGLGISNCFKDKQSLSENNLDASTIDDDFMQISKTMRERMSVRRRKGDKPKQTEISNKFPLEVLLAATNFPATEKPGKPPMGPRIKPKLLNSDNSQLTGNSSSDLNNNPESLTSIPAGGLEEIQRKLIQDDWKLKCEALNLIRQLAKFHPNIFDSGFHPLILAVTKEELDQTIGCLLALMAVSKEFIRNDVEKAFDVMIDNVTCSKALPILISKGLKIHGKEILYLLLENPNLDQLLEKYLPSESAATLRAQMDHLHKKSLMDMSYDSSAPHSAKSLPSSRGGSAGSLLNAQISPKRPVSLKNIESVQEEIKKMGNLLSANDWRTRQKGLEAFKEMCEISPGIVTANITQVFDKFLPRLQDANSKVNLLALKILYEVIPVLHGSMGPVVNLTVNCVATNLSSKNTEIHSTAVKIIDSLVHYLEPSVLLRPFANQVTTNARRCPEIIPKITELVEHEYKIKPKQIEMHILPLLLHLLNCVNGSGTVQGGSCSLRQATTNLISALSQQMGPSLMEKFSQLVDVTPRHQQYLQDIMNHT</sequence>
<dbReference type="Proteomes" id="UP000597762">
    <property type="component" value="Unassembled WGS sequence"/>
</dbReference>
<dbReference type="InterPro" id="IPR011989">
    <property type="entry name" value="ARM-like"/>
</dbReference>
<dbReference type="GO" id="GO:0008017">
    <property type="term" value="F:microtubule binding"/>
    <property type="evidence" value="ECO:0007669"/>
    <property type="project" value="TreeGrafter"/>
</dbReference>
<keyword evidence="4" id="KW-1185">Reference proteome</keyword>
<evidence type="ECO:0000313" key="4">
    <source>
        <dbReference type="Proteomes" id="UP000597762"/>
    </source>
</evidence>
<gene>
    <name evidence="3" type="ORF">SPHA_12776</name>
</gene>
<evidence type="ECO:0000313" key="3">
    <source>
        <dbReference type="EMBL" id="CAE1173707.1"/>
    </source>
</evidence>
<evidence type="ECO:0000259" key="2">
    <source>
        <dbReference type="SMART" id="SM01349"/>
    </source>
</evidence>
<feature type="region of interest" description="Disordered" evidence="1">
    <location>
        <begin position="198"/>
        <end position="244"/>
    </location>
</feature>
<accession>A0A812B8A5</accession>
<dbReference type="PANTHER" id="PTHR21567:SF87">
    <property type="entry name" value="CRESCERIN-LIKE PROTEIN CHE-12"/>
    <property type="match status" value="1"/>
</dbReference>
<dbReference type="GO" id="GO:0005929">
    <property type="term" value="C:cilium"/>
    <property type="evidence" value="ECO:0007669"/>
    <property type="project" value="TreeGrafter"/>
</dbReference>
<evidence type="ECO:0000256" key="1">
    <source>
        <dbReference type="SAM" id="MobiDB-lite"/>
    </source>
</evidence>
<feature type="region of interest" description="Disordered" evidence="1">
    <location>
        <begin position="393"/>
        <end position="418"/>
    </location>
</feature>
<dbReference type="OrthoDB" id="63891at2759"/>
<dbReference type="AlphaFoldDB" id="A0A812B8A5"/>
<dbReference type="SMART" id="SM01349">
    <property type="entry name" value="TOG"/>
    <property type="match status" value="1"/>
</dbReference>
<feature type="compositionally biased region" description="Polar residues" evidence="1">
    <location>
        <begin position="394"/>
        <end position="418"/>
    </location>
</feature>
<proteinExistence type="predicted"/>
<protein>
    <recommendedName>
        <fullName evidence="2">TOG domain-containing protein</fullName>
    </recommendedName>
</protein>
<dbReference type="GO" id="GO:0000226">
    <property type="term" value="P:microtubule cytoskeleton organization"/>
    <property type="evidence" value="ECO:0007669"/>
    <property type="project" value="TreeGrafter"/>
</dbReference>
<dbReference type="GO" id="GO:0005881">
    <property type="term" value="C:cytoplasmic microtubule"/>
    <property type="evidence" value="ECO:0007669"/>
    <property type="project" value="TreeGrafter"/>
</dbReference>
<dbReference type="InterPro" id="IPR034085">
    <property type="entry name" value="TOG"/>
</dbReference>
<dbReference type="SUPFAM" id="SSF48371">
    <property type="entry name" value="ARM repeat"/>
    <property type="match status" value="1"/>
</dbReference>
<dbReference type="InterPro" id="IPR016024">
    <property type="entry name" value="ARM-type_fold"/>
</dbReference>
<dbReference type="PANTHER" id="PTHR21567">
    <property type="entry name" value="CLASP"/>
    <property type="match status" value="1"/>
</dbReference>
<dbReference type="EMBL" id="CAHIKZ030000426">
    <property type="protein sequence ID" value="CAE1173707.1"/>
    <property type="molecule type" value="Genomic_DNA"/>
</dbReference>
<organism evidence="3 4">
    <name type="scientific">Acanthosepion pharaonis</name>
    <name type="common">Pharaoh cuttlefish</name>
    <name type="synonym">Sepia pharaonis</name>
    <dbReference type="NCBI Taxonomy" id="158019"/>
    <lineage>
        <taxon>Eukaryota</taxon>
        <taxon>Metazoa</taxon>
        <taxon>Spiralia</taxon>
        <taxon>Lophotrochozoa</taxon>
        <taxon>Mollusca</taxon>
        <taxon>Cephalopoda</taxon>
        <taxon>Coleoidea</taxon>
        <taxon>Decapodiformes</taxon>
        <taxon>Sepiida</taxon>
        <taxon>Sepiina</taxon>
        <taxon>Sepiidae</taxon>
        <taxon>Acanthosepion</taxon>
    </lineage>
</organism>
<feature type="domain" description="TOG" evidence="2">
    <location>
        <begin position="428"/>
        <end position="663"/>
    </location>
</feature>
<comment type="caution">
    <text evidence="3">The sequence shown here is derived from an EMBL/GenBank/DDBJ whole genome shotgun (WGS) entry which is preliminary data.</text>
</comment>
<reference evidence="3" key="1">
    <citation type="submission" date="2021-01" db="EMBL/GenBank/DDBJ databases">
        <authorList>
            <person name="Li R."/>
            <person name="Bekaert M."/>
        </authorList>
    </citation>
    <scope>NUCLEOTIDE SEQUENCE</scope>
    <source>
        <strain evidence="3">Farmed</strain>
    </source>
</reference>